<sequence length="359" mass="39248">MRKFVCSVYVLLYLGHVATGQIIKKSDATSLEKYNVDPDSITVSGFASGGSFATQFHFSYSSLIKGAGIFAGYGPYLCGYEGVESMLSCIRDPNLVNMANLLQMVDNFSSSHKIDDITNLNGSRAYVIGGTRNLVVNQGSLRLLSGMYKHFGANVLDQFSIPVGHGIPVNNGRGAVCSAIAPWSTGYLNECGLNSVFQMLNWLYGGTLATPRAGIQMTGRLIPFPQSDFIKGSAHEISRAMGGNGHIYVPIACLPENRVTCRLHVVFRECSVGPDPLKRFEEEQKLIAQYAEVADLNNIIMLHPSLELMLVPTFMAPGKQQYNDCWDSFGFTGQSNYATKDGAQASVVYRMIQRVLGEF</sequence>
<gene>
    <name evidence="2" type="ORF">Fcan01_26166</name>
</gene>
<dbReference type="InterPro" id="IPR029058">
    <property type="entry name" value="AB_hydrolase_fold"/>
</dbReference>
<evidence type="ECO:0000256" key="1">
    <source>
        <dbReference type="SAM" id="SignalP"/>
    </source>
</evidence>
<organism evidence="2 3">
    <name type="scientific">Folsomia candida</name>
    <name type="common">Springtail</name>
    <dbReference type="NCBI Taxonomy" id="158441"/>
    <lineage>
        <taxon>Eukaryota</taxon>
        <taxon>Metazoa</taxon>
        <taxon>Ecdysozoa</taxon>
        <taxon>Arthropoda</taxon>
        <taxon>Hexapoda</taxon>
        <taxon>Collembola</taxon>
        <taxon>Entomobryomorpha</taxon>
        <taxon>Isotomoidea</taxon>
        <taxon>Isotomidae</taxon>
        <taxon>Proisotominae</taxon>
        <taxon>Folsomia</taxon>
    </lineage>
</organism>
<dbReference type="SUPFAM" id="SSF53474">
    <property type="entry name" value="alpha/beta-Hydrolases"/>
    <property type="match status" value="1"/>
</dbReference>
<dbReference type="OrthoDB" id="6020543at2759"/>
<dbReference type="PANTHER" id="PTHR42972:SF8">
    <property type="entry name" value="POLYHYDROXYBUTYRATE DEPOLYMERASE"/>
    <property type="match status" value="1"/>
</dbReference>
<comment type="caution">
    <text evidence="2">The sequence shown here is derived from an EMBL/GenBank/DDBJ whole genome shotgun (WGS) entry which is preliminary data.</text>
</comment>
<proteinExistence type="predicted"/>
<protein>
    <recommendedName>
        <fullName evidence="4">Poly(3-hydroxyalkanoate) depolymerase C</fullName>
    </recommendedName>
</protein>
<name>A0A226D0E1_FOLCA</name>
<reference evidence="2 3" key="1">
    <citation type="submission" date="2015-12" db="EMBL/GenBank/DDBJ databases">
        <title>The genome of Folsomia candida.</title>
        <authorList>
            <person name="Faddeeva A."/>
            <person name="Derks M.F."/>
            <person name="Anvar Y."/>
            <person name="Smit S."/>
            <person name="Van Straalen N."/>
            <person name="Roelofs D."/>
        </authorList>
    </citation>
    <scope>NUCLEOTIDE SEQUENCE [LARGE SCALE GENOMIC DNA]</scope>
    <source>
        <strain evidence="2 3">VU population</strain>
        <tissue evidence="2">Whole body</tissue>
    </source>
</reference>
<evidence type="ECO:0000313" key="2">
    <source>
        <dbReference type="EMBL" id="OXA39042.1"/>
    </source>
</evidence>
<feature type="signal peptide" evidence="1">
    <location>
        <begin position="1"/>
        <end position="20"/>
    </location>
</feature>
<evidence type="ECO:0000313" key="3">
    <source>
        <dbReference type="Proteomes" id="UP000198287"/>
    </source>
</evidence>
<dbReference type="Gene3D" id="3.40.50.1820">
    <property type="entry name" value="alpha/beta hydrolase"/>
    <property type="match status" value="1"/>
</dbReference>
<evidence type="ECO:0008006" key="4">
    <source>
        <dbReference type="Google" id="ProtNLM"/>
    </source>
</evidence>
<dbReference type="EMBL" id="LNIX01000041">
    <property type="protein sequence ID" value="OXA39042.1"/>
    <property type="molecule type" value="Genomic_DNA"/>
</dbReference>
<accession>A0A226D0E1</accession>
<dbReference type="AlphaFoldDB" id="A0A226D0E1"/>
<keyword evidence="1" id="KW-0732">Signal</keyword>
<feature type="chain" id="PRO_5013370734" description="Poly(3-hydroxyalkanoate) depolymerase C" evidence="1">
    <location>
        <begin position="21"/>
        <end position="359"/>
    </location>
</feature>
<dbReference type="Proteomes" id="UP000198287">
    <property type="component" value="Unassembled WGS sequence"/>
</dbReference>
<dbReference type="PANTHER" id="PTHR42972">
    <property type="entry name" value="TOL-PAL SYSTEM PROTEIN TOLB"/>
    <property type="match status" value="1"/>
</dbReference>
<keyword evidence="3" id="KW-1185">Reference proteome</keyword>